<sequence>MVRVFRRGYSTDRRAVLGMGLASVAVAVVPQPATAKAKKADTVFTNGYVYTVDARETIAQAVAVQAGKIVFVGGDHAVKRFIGSRTKVIDLQGKMLMPGLQDAHMHPLSAGRALAGCDLQQASLTVAQTQAKIQECLDETAEREEPDGLLRVTGWYYESMLPDGVKVDKSMLDALNTRRPIIVNNRDGHTSLVNSRALELANITAATPDPPDGRIERDEQGNPTGFLADGARDGIKAGPTAPPPLEPDGPTAVRAALKAMRAQGVTSAREAATTEASLAAFDAVRQEGDLTARIFASPRMGDDDVADPGAAARRVLALRDEYDSGTTVAPGLRINNVKIFGDGVEQYPSQTAALLEPYWVNTGTPDDPHWEPGTHTGEPFIKLPALKALTLRLAREGIGSHVHAIGDRTVRETLDAFQHVRRKVRGKPPRLSIGHAENVDPADFGRFKELDVTPVMSFQWAKPGPNMIDALKDYLGPERFNRVEPMGSLRRAGARVAYGSDWPVDPLDEWFALQVGITRMTRSTDPYYEMGRLGTDPGLSVQDVIKAVTINAAYDLGQEKTTGSIERGKFADLIVIDRRLPHIPPADITNTKVLMTMVGGEFVYDAARPDAS</sequence>
<dbReference type="GO" id="GO:0016810">
    <property type="term" value="F:hydrolase activity, acting on carbon-nitrogen (but not peptide) bonds"/>
    <property type="evidence" value="ECO:0007669"/>
    <property type="project" value="InterPro"/>
</dbReference>
<feature type="region of interest" description="Disordered" evidence="1">
    <location>
        <begin position="205"/>
        <end position="224"/>
    </location>
</feature>
<feature type="domain" description="Amidohydrolase 3" evidence="2">
    <location>
        <begin position="87"/>
        <end position="604"/>
    </location>
</feature>
<evidence type="ECO:0000259" key="2">
    <source>
        <dbReference type="Pfam" id="PF07969"/>
    </source>
</evidence>
<dbReference type="SUPFAM" id="SSF51556">
    <property type="entry name" value="Metallo-dependent hydrolases"/>
    <property type="match status" value="1"/>
</dbReference>
<dbReference type="Gene3D" id="3.20.20.140">
    <property type="entry name" value="Metal-dependent hydrolases"/>
    <property type="match status" value="1"/>
</dbReference>
<gene>
    <name evidence="3" type="ORF">SAMN04489713_105271</name>
</gene>
<dbReference type="PANTHER" id="PTHR22642:SF2">
    <property type="entry name" value="PROTEIN LONG AFTER FAR-RED 3"/>
    <property type="match status" value="1"/>
</dbReference>
<dbReference type="InParanoid" id="A0A1I5GMM5"/>
<reference evidence="3 4" key="1">
    <citation type="submission" date="2016-10" db="EMBL/GenBank/DDBJ databases">
        <authorList>
            <person name="de Groot N.N."/>
        </authorList>
    </citation>
    <scope>NUCLEOTIDE SEQUENCE [LARGE SCALE GENOMIC DNA]</scope>
    <source>
        <strain evidence="3 4">DSM 43067</strain>
    </source>
</reference>
<dbReference type="STRING" id="1993.SAMN04489713_105271"/>
<proteinExistence type="predicted"/>
<dbReference type="InterPro" id="IPR033932">
    <property type="entry name" value="YtcJ-like"/>
</dbReference>
<dbReference type="PANTHER" id="PTHR22642">
    <property type="entry name" value="IMIDAZOLONEPROPIONASE"/>
    <property type="match status" value="1"/>
</dbReference>
<accession>A0A1I5GMM5</accession>
<protein>
    <recommendedName>
        <fullName evidence="2">Amidohydrolase 3 domain-containing protein</fullName>
    </recommendedName>
</protein>
<evidence type="ECO:0000313" key="4">
    <source>
        <dbReference type="Proteomes" id="UP000183413"/>
    </source>
</evidence>
<name>A0A1I5GMM5_9ACTN</name>
<dbReference type="InterPro" id="IPR032466">
    <property type="entry name" value="Metal_Hydrolase"/>
</dbReference>
<dbReference type="InterPro" id="IPR011059">
    <property type="entry name" value="Metal-dep_hydrolase_composite"/>
</dbReference>
<dbReference type="CDD" id="cd01300">
    <property type="entry name" value="YtcJ_like"/>
    <property type="match status" value="1"/>
</dbReference>
<dbReference type="EMBL" id="FOVH01000005">
    <property type="protein sequence ID" value="SFO36821.1"/>
    <property type="molecule type" value="Genomic_DNA"/>
</dbReference>
<evidence type="ECO:0000313" key="3">
    <source>
        <dbReference type="EMBL" id="SFO36821.1"/>
    </source>
</evidence>
<organism evidence="3 4">
    <name type="scientific">Actinomadura madurae</name>
    <dbReference type="NCBI Taxonomy" id="1993"/>
    <lineage>
        <taxon>Bacteria</taxon>
        <taxon>Bacillati</taxon>
        <taxon>Actinomycetota</taxon>
        <taxon>Actinomycetes</taxon>
        <taxon>Streptosporangiales</taxon>
        <taxon>Thermomonosporaceae</taxon>
        <taxon>Actinomadura</taxon>
    </lineage>
</organism>
<keyword evidence="4" id="KW-1185">Reference proteome</keyword>
<dbReference type="Proteomes" id="UP000183413">
    <property type="component" value="Unassembled WGS sequence"/>
</dbReference>
<dbReference type="AlphaFoldDB" id="A0A1I5GMM5"/>
<dbReference type="RefSeq" id="WP_218163672.1">
    <property type="nucleotide sequence ID" value="NZ_FOVH01000005.1"/>
</dbReference>
<dbReference type="InterPro" id="IPR013108">
    <property type="entry name" value="Amidohydro_3"/>
</dbReference>
<dbReference type="SUPFAM" id="SSF51338">
    <property type="entry name" value="Composite domain of metallo-dependent hydrolases"/>
    <property type="match status" value="1"/>
</dbReference>
<feature type="compositionally biased region" description="Basic and acidic residues" evidence="1">
    <location>
        <begin position="211"/>
        <end position="220"/>
    </location>
</feature>
<evidence type="ECO:0000256" key="1">
    <source>
        <dbReference type="SAM" id="MobiDB-lite"/>
    </source>
</evidence>
<dbReference type="Gene3D" id="3.10.310.70">
    <property type="match status" value="1"/>
</dbReference>
<dbReference type="Gene3D" id="2.30.40.10">
    <property type="entry name" value="Urease, subunit C, domain 1"/>
    <property type="match status" value="1"/>
</dbReference>
<dbReference type="Pfam" id="PF07969">
    <property type="entry name" value="Amidohydro_3"/>
    <property type="match status" value="1"/>
</dbReference>